<evidence type="ECO:0000259" key="10">
    <source>
        <dbReference type="PROSITE" id="PS50113"/>
    </source>
</evidence>
<dbReference type="InterPro" id="IPR050736">
    <property type="entry name" value="Sensor_HK_Regulatory"/>
</dbReference>
<dbReference type="GO" id="GO:0000155">
    <property type="term" value="F:phosphorelay sensor kinase activity"/>
    <property type="evidence" value="ECO:0007669"/>
    <property type="project" value="InterPro"/>
</dbReference>
<dbReference type="SMART" id="SM00387">
    <property type="entry name" value="HATPase_c"/>
    <property type="match status" value="1"/>
</dbReference>
<dbReference type="PANTHER" id="PTHR43711:SF26">
    <property type="entry name" value="SENSOR HISTIDINE KINASE RCSC"/>
    <property type="match status" value="1"/>
</dbReference>
<dbReference type="Gene3D" id="3.30.565.10">
    <property type="entry name" value="Histidine kinase-like ATPase, C-terminal domain"/>
    <property type="match status" value="1"/>
</dbReference>
<evidence type="ECO:0000256" key="4">
    <source>
        <dbReference type="ARBA" id="ARBA00022553"/>
    </source>
</evidence>
<dbReference type="InterPro" id="IPR036890">
    <property type="entry name" value="HATPase_C_sf"/>
</dbReference>
<sequence>MMFKILTAISALISLLLTIHAFYMKHSKYTVIFAMLMSEITIFTLGSNKELMVNDITGKVLWRTVSQTGFLLVVPTILILIIIYIGKENNLKPIIILEIYFFPVLAILLKWTDPYYHLMRKYIYLDKGNLVVISTPFALFIMLLELNIILISLILLFLFYKKINAQYKKQTLTMGIGILIPLIASFIKVVRPDLEFHAPLIAVTFTITGIILFWSIFRYQLFSIVPIARDKIFEIVQEGIITVDKYGVIIDKNNAADKFIYDTTGENRDLIGEKLEDFLINWPRWYQSCKNMMRDEFEIDTLKWGRIRYYYVKVYPIFKSNRKKRGTVSVLIDITDRKIREEELRDVSELNKLQLANLSGELSSQKVQMGNLLSDTEQLKSMNALKDKLFTVFTHDIRNPIATMVSLVDILEQDNDWYNTDCKEILEEVKKQINYTYNIIENLLEWLNSQREGLVIKPSLWNLTEILEETISMYLVSAGVKKISISCNVDDKLTIFADKEVLELVLRNLLSNAIKFTESGGNIWVEAHFTTEETIISVKDSGIGMDKDKVSQLFDEGYVNSTLGTAGEKGIGLGLLICKEFIMKGGGKIWAESKQGVGSTFYISLLNSNKKLS</sequence>
<dbReference type="SUPFAM" id="SSF55874">
    <property type="entry name" value="ATPase domain of HSP90 chaperone/DNA topoisomerase II/histidine kinase"/>
    <property type="match status" value="1"/>
</dbReference>
<dbReference type="RefSeq" id="WP_161838064.1">
    <property type="nucleotide sequence ID" value="NZ_CP048000.1"/>
</dbReference>
<keyword evidence="8" id="KW-1133">Transmembrane helix</keyword>
<accession>A0A6P1TPC1</accession>
<dbReference type="PROSITE" id="PS50113">
    <property type="entry name" value="PAC"/>
    <property type="match status" value="1"/>
</dbReference>
<evidence type="ECO:0000313" key="12">
    <source>
        <dbReference type="Proteomes" id="UP000464314"/>
    </source>
</evidence>
<keyword evidence="7" id="KW-0902">Two-component regulatory system</keyword>
<feature type="domain" description="Histidine kinase" evidence="9">
    <location>
        <begin position="392"/>
        <end position="609"/>
    </location>
</feature>
<feature type="transmembrane region" description="Helical" evidence="8">
    <location>
        <begin position="130"/>
        <end position="160"/>
    </location>
</feature>
<feature type="transmembrane region" description="Helical" evidence="8">
    <location>
        <begin position="197"/>
        <end position="217"/>
    </location>
</feature>
<dbReference type="SUPFAM" id="SSF55785">
    <property type="entry name" value="PYP-like sensor domain (PAS domain)"/>
    <property type="match status" value="1"/>
</dbReference>
<evidence type="ECO:0000259" key="9">
    <source>
        <dbReference type="PROSITE" id="PS50109"/>
    </source>
</evidence>
<dbReference type="PANTHER" id="PTHR43711">
    <property type="entry name" value="TWO-COMPONENT HISTIDINE KINASE"/>
    <property type="match status" value="1"/>
</dbReference>
<dbReference type="Gene3D" id="3.30.450.20">
    <property type="entry name" value="PAS domain"/>
    <property type="match status" value="1"/>
</dbReference>
<dbReference type="EMBL" id="CP048000">
    <property type="protein sequence ID" value="QHQ61238.1"/>
    <property type="molecule type" value="Genomic_DNA"/>
</dbReference>
<dbReference type="SUPFAM" id="SSF47384">
    <property type="entry name" value="Homodimeric domain of signal transducing histidine kinase"/>
    <property type="match status" value="1"/>
</dbReference>
<evidence type="ECO:0000256" key="5">
    <source>
        <dbReference type="ARBA" id="ARBA00022679"/>
    </source>
</evidence>
<dbReference type="CDD" id="cd00082">
    <property type="entry name" value="HisKA"/>
    <property type="match status" value="1"/>
</dbReference>
<dbReference type="InterPro" id="IPR005467">
    <property type="entry name" value="His_kinase_dom"/>
</dbReference>
<evidence type="ECO:0000256" key="8">
    <source>
        <dbReference type="SAM" id="Phobius"/>
    </source>
</evidence>
<evidence type="ECO:0000256" key="3">
    <source>
        <dbReference type="ARBA" id="ARBA00012438"/>
    </source>
</evidence>
<keyword evidence="6" id="KW-0418">Kinase</keyword>
<keyword evidence="8" id="KW-0472">Membrane</keyword>
<proteinExistence type="predicted"/>
<keyword evidence="12" id="KW-1185">Reference proteome</keyword>
<dbReference type="Pfam" id="PF02518">
    <property type="entry name" value="HATPase_c"/>
    <property type="match status" value="1"/>
</dbReference>
<dbReference type="AlphaFoldDB" id="A0A6P1TPC1"/>
<dbReference type="EC" id="2.7.13.3" evidence="3"/>
<dbReference type="InterPro" id="IPR000014">
    <property type="entry name" value="PAS"/>
</dbReference>
<keyword evidence="8" id="KW-0812">Transmembrane</keyword>
<dbReference type="CDD" id="cd00075">
    <property type="entry name" value="HATPase"/>
    <property type="match status" value="1"/>
</dbReference>
<dbReference type="InterPro" id="IPR003661">
    <property type="entry name" value="HisK_dim/P_dom"/>
</dbReference>
<reference evidence="11 12" key="1">
    <citation type="submission" date="2020-01" db="EMBL/GenBank/DDBJ databases">
        <title>Genome analysis of Anaerocolumna sp. CBA3638.</title>
        <authorList>
            <person name="Kim J."/>
            <person name="Roh S.W."/>
        </authorList>
    </citation>
    <scope>NUCLEOTIDE SEQUENCE [LARGE SCALE GENOMIC DNA]</scope>
    <source>
        <strain evidence="11 12">CBA3638</strain>
    </source>
</reference>
<feature type="transmembrane region" description="Helical" evidence="8">
    <location>
        <begin position="60"/>
        <end position="85"/>
    </location>
</feature>
<dbReference type="InterPro" id="IPR004358">
    <property type="entry name" value="Sig_transdc_His_kin-like_C"/>
</dbReference>
<dbReference type="KEGG" id="anr:Ana3638_11020"/>
<comment type="subcellular location">
    <subcellularLocation>
        <location evidence="2">Membrane</location>
    </subcellularLocation>
</comment>
<organism evidence="11 12">
    <name type="scientific">Anaerocolumna sedimenticola</name>
    <dbReference type="NCBI Taxonomy" id="2696063"/>
    <lineage>
        <taxon>Bacteria</taxon>
        <taxon>Bacillati</taxon>
        <taxon>Bacillota</taxon>
        <taxon>Clostridia</taxon>
        <taxon>Lachnospirales</taxon>
        <taxon>Lachnospiraceae</taxon>
        <taxon>Anaerocolumna</taxon>
    </lineage>
</organism>
<feature type="transmembrane region" description="Helical" evidence="8">
    <location>
        <begin position="91"/>
        <end position="109"/>
    </location>
</feature>
<dbReference type="InterPro" id="IPR035965">
    <property type="entry name" value="PAS-like_dom_sf"/>
</dbReference>
<gene>
    <name evidence="11" type="ORF">Ana3638_11020</name>
</gene>
<protein>
    <recommendedName>
        <fullName evidence="3">histidine kinase</fullName>
        <ecNumber evidence="3">2.7.13.3</ecNumber>
    </recommendedName>
</protein>
<dbReference type="Proteomes" id="UP000464314">
    <property type="component" value="Chromosome"/>
</dbReference>
<dbReference type="Gene3D" id="1.10.287.130">
    <property type="match status" value="1"/>
</dbReference>
<evidence type="ECO:0000256" key="6">
    <source>
        <dbReference type="ARBA" id="ARBA00022777"/>
    </source>
</evidence>
<evidence type="ECO:0000256" key="2">
    <source>
        <dbReference type="ARBA" id="ARBA00004370"/>
    </source>
</evidence>
<dbReference type="Pfam" id="PF16927">
    <property type="entry name" value="HisKA_7TM"/>
    <property type="match status" value="1"/>
</dbReference>
<dbReference type="GO" id="GO:0016020">
    <property type="term" value="C:membrane"/>
    <property type="evidence" value="ECO:0007669"/>
    <property type="project" value="UniProtKB-SubCell"/>
</dbReference>
<dbReference type="InterPro" id="IPR000700">
    <property type="entry name" value="PAS-assoc_C"/>
</dbReference>
<dbReference type="NCBIfam" id="TIGR00229">
    <property type="entry name" value="sensory_box"/>
    <property type="match status" value="1"/>
</dbReference>
<dbReference type="FunFam" id="3.30.565.10:FF:000006">
    <property type="entry name" value="Sensor histidine kinase WalK"/>
    <property type="match status" value="1"/>
</dbReference>
<comment type="catalytic activity">
    <reaction evidence="1">
        <text>ATP + protein L-histidine = ADP + protein N-phospho-L-histidine.</text>
        <dbReference type="EC" id="2.7.13.3"/>
    </reaction>
</comment>
<feature type="transmembrane region" description="Helical" evidence="8">
    <location>
        <begin position="172"/>
        <end position="190"/>
    </location>
</feature>
<dbReference type="PRINTS" id="PR00344">
    <property type="entry name" value="BCTRLSENSOR"/>
</dbReference>
<dbReference type="InterPro" id="IPR036097">
    <property type="entry name" value="HisK_dim/P_sf"/>
</dbReference>
<keyword evidence="4" id="KW-0597">Phosphoprotein</keyword>
<feature type="domain" description="PAC" evidence="10">
    <location>
        <begin position="293"/>
        <end position="346"/>
    </location>
</feature>
<keyword evidence="5" id="KW-0808">Transferase</keyword>
<evidence type="ECO:0000256" key="1">
    <source>
        <dbReference type="ARBA" id="ARBA00000085"/>
    </source>
</evidence>
<name>A0A6P1TPC1_9FIRM</name>
<dbReference type="InterPro" id="IPR003594">
    <property type="entry name" value="HATPase_dom"/>
</dbReference>
<dbReference type="InterPro" id="IPR031621">
    <property type="entry name" value="HisKA_7TM"/>
</dbReference>
<evidence type="ECO:0000256" key="7">
    <source>
        <dbReference type="ARBA" id="ARBA00023012"/>
    </source>
</evidence>
<dbReference type="PROSITE" id="PS50109">
    <property type="entry name" value="HIS_KIN"/>
    <property type="match status" value="1"/>
</dbReference>
<evidence type="ECO:0000313" key="11">
    <source>
        <dbReference type="EMBL" id="QHQ61238.1"/>
    </source>
</evidence>